<dbReference type="EMBL" id="JAQGDS010000008">
    <property type="protein sequence ID" value="KAJ6258833.1"/>
    <property type="molecule type" value="Genomic_DNA"/>
</dbReference>
<feature type="region of interest" description="Disordered" evidence="1">
    <location>
        <begin position="18"/>
        <end position="63"/>
    </location>
</feature>
<sequence>MRTLRGLVAAAALISSTSGTPDGIKNTGPITDFVPDPVPANRQASDSPAASSTGRDAEVSPGAIKNEQSPAEYGAIQSVALKVAVASTTTTVAISIATAGATAIETVEAAAKSVADIRARPAVGGDQPIPIATDLANTATSNGRNISNSPIIPGPNNTIPSDESARMNTSLPASLGVDYNSDEPRSIERTSRVRDSHIPPTNGELERRQEVTQNMPNLDSISFQTHHHNDRHLDHVDKWDYYHHDYQYDFCDRDYNIYDYVVAIQLYNYYFRCSNCNGVDNCFYNHMYPGRISHLRLTSRTYYLQTAAPPVMTACTDTTTLCTVTVAYVISMDPTTTSYYTTQFDTTATAGATATQTIYSEDPNGFHVYITTQDDSNGAATATFYFTTPSPTALPNQVTSTAHKIHWRTSLVSAILSALCGSAVYTFALI</sequence>
<feature type="compositionally biased region" description="Polar residues" evidence="1">
    <location>
        <begin position="42"/>
        <end position="54"/>
    </location>
</feature>
<name>A0AAD6NJB2_DREDA</name>
<gene>
    <name evidence="3" type="ORF">Dda_6887</name>
</gene>
<dbReference type="Proteomes" id="UP001221413">
    <property type="component" value="Unassembled WGS sequence"/>
</dbReference>
<evidence type="ECO:0000313" key="3">
    <source>
        <dbReference type="EMBL" id="KAJ6258833.1"/>
    </source>
</evidence>
<feature type="compositionally biased region" description="Basic and acidic residues" evidence="1">
    <location>
        <begin position="182"/>
        <end position="197"/>
    </location>
</feature>
<proteinExistence type="predicted"/>
<protein>
    <submittedName>
        <fullName evidence="3">Uncharacterized protein</fullName>
    </submittedName>
</protein>
<comment type="caution">
    <text evidence="3">The sequence shown here is derived from an EMBL/GenBank/DDBJ whole genome shotgun (WGS) entry which is preliminary data.</text>
</comment>
<evidence type="ECO:0000256" key="1">
    <source>
        <dbReference type="SAM" id="MobiDB-lite"/>
    </source>
</evidence>
<reference evidence="3" key="1">
    <citation type="submission" date="2023-01" db="EMBL/GenBank/DDBJ databases">
        <title>The chitinases involved in constricting ring structure development in the nematode-trapping fungus Drechslerella dactyloides.</title>
        <authorList>
            <person name="Wang R."/>
            <person name="Zhang L."/>
            <person name="Tang P."/>
            <person name="Li S."/>
            <person name="Liang L."/>
        </authorList>
    </citation>
    <scope>NUCLEOTIDE SEQUENCE</scope>
    <source>
        <strain evidence="3">YMF1.00031</strain>
    </source>
</reference>
<dbReference type="AlphaFoldDB" id="A0AAD6NJB2"/>
<keyword evidence="4" id="KW-1185">Reference proteome</keyword>
<feature type="signal peptide" evidence="2">
    <location>
        <begin position="1"/>
        <end position="19"/>
    </location>
</feature>
<feature type="region of interest" description="Disordered" evidence="1">
    <location>
        <begin position="174"/>
        <end position="203"/>
    </location>
</feature>
<evidence type="ECO:0000313" key="4">
    <source>
        <dbReference type="Proteomes" id="UP001221413"/>
    </source>
</evidence>
<keyword evidence="2" id="KW-0732">Signal</keyword>
<organism evidence="3 4">
    <name type="scientific">Drechslerella dactyloides</name>
    <name type="common">Nematode-trapping fungus</name>
    <name type="synonym">Arthrobotrys dactyloides</name>
    <dbReference type="NCBI Taxonomy" id="74499"/>
    <lineage>
        <taxon>Eukaryota</taxon>
        <taxon>Fungi</taxon>
        <taxon>Dikarya</taxon>
        <taxon>Ascomycota</taxon>
        <taxon>Pezizomycotina</taxon>
        <taxon>Orbiliomycetes</taxon>
        <taxon>Orbiliales</taxon>
        <taxon>Orbiliaceae</taxon>
        <taxon>Drechslerella</taxon>
    </lineage>
</organism>
<accession>A0AAD6NJB2</accession>
<feature type="chain" id="PRO_5042058483" evidence="2">
    <location>
        <begin position="20"/>
        <end position="430"/>
    </location>
</feature>
<evidence type="ECO:0000256" key="2">
    <source>
        <dbReference type="SAM" id="SignalP"/>
    </source>
</evidence>